<name>A0AAD9RHK9_9HYME</name>
<dbReference type="EMBL" id="JAIFRP010000073">
    <property type="protein sequence ID" value="KAK2579819.1"/>
    <property type="molecule type" value="Genomic_DNA"/>
</dbReference>
<reference evidence="1" key="1">
    <citation type="submission" date="2021-08" db="EMBL/GenBank/DDBJ databases">
        <authorList>
            <person name="Misof B."/>
            <person name="Oliver O."/>
            <person name="Podsiadlowski L."/>
            <person name="Donath A."/>
            <person name="Peters R."/>
            <person name="Mayer C."/>
            <person name="Rust J."/>
            <person name="Gunkel S."/>
            <person name="Lesny P."/>
            <person name="Martin S."/>
            <person name="Oeyen J.P."/>
            <person name="Petersen M."/>
            <person name="Panagiotis P."/>
            <person name="Wilbrandt J."/>
            <person name="Tanja T."/>
        </authorList>
    </citation>
    <scope>NUCLEOTIDE SEQUENCE</scope>
    <source>
        <strain evidence="1">GBR_01_08_01A</strain>
        <tissue evidence="1">Thorax + abdomen</tissue>
    </source>
</reference>
<keyword evidence="2" id="KW-1185">Reference proteome</keyword>
<protein>
    <submittedName>
        <fullName evidence="1">Uncharacterized protein</fullName>
    </submittedName>
</protein>
<dbReference type="AlphaFoldDB" id="A0AAD9RHK9"/>
<sequence length="109" mass="12267">MVDGLSSEVMDVFADPGERKEARKILLSKNEVEVHDYELWFGVGVTIDDWNHHATLFSQKQHPKRTSELSTNNLELLERSLEFGSTMIPSPLSASHRGNYGNDEVPAVI</sequence>
<proteinExistence type="predicted"/>
<evidence type="ECO:0000313" key="2">
    <source>
        <dbReference type="Proteomes" id="UP001258017"/>
    </source>
</evidence>
<organism evidence="1 2">
    <name type="scientific">Odynerus spinipes</name>
    <dbReference type="NCBI Taxonomy" id="1348599"/>
    <lineage>
        <taxon>Eukaryota</taxon>
        <taxon>Metazoa</taxon>
        <taxon>Ecdysozoa</taxon>
        <taxon>Arthropoda</taxon>
        <taxon>Hexapoda</taxon>
        <taxon>Insecta</taxon>
        <taxon>Pterygota</taxon>
        <taxon>Neoptera</taxon>
        <taxon>Endopterygota</taxon>
        <taxon>Hymenoptera</taxon>
        <taxon>Apocrita</taxon>
        <taxon>Aculeata</taxon>
        <taxon>Vespoidea</taxon>
        <taxon>Vespidae</taxon>
        <taxon>Eumeninae</taxon>
        <taxon>Odynerus</taxon>
    </lineage>
</organism>
<accession>A0AAD9RHK9</accession>
<reference evidence="1" key="2">
    <citation type="journal article" date="2023" name="Commun. Biol.">
        <title>Intrasexual cuticular hydrocarbon dimorphism in a wasp sheds light on hydrocarbon biosynthesis genes in Hymenoptera.</title>
        <authorList>
            <person name="Moris V.C."/>
            <person name="Podsiadlowski L."/>
            <person name="Martin S."/>
            <person name="Oeyen J.P."/>
            <person name="Donath A."/>
            <person name="Petersen M."/>
            <person name="Wilbrandt J."/>
            <person name="Misof B."/>
            <person name="Liedtke D."/>
            <person name="Thamm M."/>
            <person name="Scheiner R."/>
            <person name="Schmitt T."/>
            <person name="Niehuis O."/>
        </authorList>
    </citation>
    <scope>NUCLEOTIDE SEQUENCE</scope>
    <source>
        <strain evidence="1">GBR_01_08_01A</strain>
    </source>
</reference>
<comment type="caution">
    <text evidence="1">The sequence shown here is derived from an EMBL/GenBank/DDBJ whole genome shotgun (WGS) entry which is preliminary data.</text>
</comment>
<evidence type="ECO:0000313" key="1">
    <source>
        <dbReference type="EMBL" id="KAK2579819.1"/>
    </source>
</evidence>
<dbReference type="Proteomes" id="UP001258017">
    <property type="component" value="Unassembled WGS sequence"/>
</dbReference>
<gene>
    <name evidence="1" type="ORF">KPH14_007505</name>
</gene>